<name>A0A8I1XPD5_XANMN</name>
<dbReference type="EMBL" id="JAGHXW010000096">
    <property type="protein sequence ID" value="MBO9761992.1"/>
    <property type="molecule type" value="Genomic_DNA"/>
</dbReference>
<evidence type="ECO:0000256" key="5">
    <source>
        <dbReference type="ARBA" id="ARBA00023125"/>
    </source>
</evidence>
<dbReference type="PANTHER" id="PTHR42998:SF1">
    <property type="entry name" value="TYPE I RESTRICTION ENZYME HINDI METHYLASE SUBUNIT"/>
    <property type="match status" value="1"/>
</dbReference>
<comment type="similarity">
    <text evidence="1">Belongs to the N(4)/N(6)-methyltransferase family.</text>
</comment>
<dbReference type="RefSeq" id="WP_050545312.1">
    <property type="nucleotide sequence ID" value="NZ_JAGHXV010000082.1"/>
</dbReference>
<dbReference type="InterPro" id="IPR052916">
    <property type="entry name" value="Type-I_RE_MTase_Subunit"/>
</dbReference>
<dbReference type="PANTHER" id="PTHR42998">
    <property type="entry name" value="TYPE I RESTRICTION ENZYME HINDVIIP M PROTEIN-RELATED"/>
    <property type="match status" value="1"/>
</dbReference>
<dbReference type="GO" id="GO:0003677">
    <property type="term" value="F:DNA binding"/>
    <property type="evidence" value="ECO:0007669"/>
    <property type="project" value="UniProtKB-KW"/>
</dbReference>
<sequence length="578" mass="63301">LIRPSLKQAKTFHYIVRQLAAVSFEDSGLDYKGAAFEYFVRATLKGKKLGQYFTPRPLVELMALLVGREAIVNAAIANQPTKVLDPACGTGGFLVFMLKSALRQLKERLDSKSISQSLYEKAALRLKAEIFFGSDANDGVAAAAKMNMIIAGDGHTNIRPEDSLRVGSKSWDVALPDCDYILTNPPFGTSESESLPSIELAQYPVRTTKGQNLFLQKMIQCTKPGGYICTVIDDGVLNTESAASLRRYLLEECRLLLVVQLPSETFKPNKINVRSSVLLLQRRVKPDRPASDKSLVVFCSLDSLGYDGSGEKIRGFDMSALLQDFDHKVMAPKKTGPRSGVHWSAFDVPMINIADDSAARMDLKYWEPSVIDRIDMLRSDHGQAVRSLNLVSTRRGKSPPADVYVDENDGFALVVKAGSNINSHGLLQTDASSDYIEKSVYDDLPEHCKIQQGDVLLSSTGDGTLGRACVYDREGPAIADGHVTIIRVDQSTMDPYFLADYLRCGFGADQISRLYTGSTGLIELTPEHVNEIVVPNLKHAAQVKASKLIRKAESDFRGGITQANAALLAARTNFVAVI</sequence>
<reference evidence="7" key="1">
    <citation type="submission" date="2021-03" db="EMBL/GenBank/DDBJ databases">
        <title>Molecular characterization of Xanthomonas species pathogenic on Araceae and the development of a triplex TaqMan assay for detection of X. phaseoli pv. dieffenbachiae.</title>
        <authorList>
            <person name="Van Der Wolf J."/>
            <person name="Krijger M."/>
            <person name="Mendes O."/>
            <person name="Brankovics B."/>
            <person name="Bonants P."/>
            <person name="Meekes E."/>
        </authorList>
    </citation>
    <scope>NUCLEOTIDE SEQUENCE</scope>
    <source>
        <strain evidence="7">NBC1264</strain>
    </source>
</reference>
<dbReference type="InterPro" id="IPR003356">
    <property type="entry name" value="DNA_methylase_A-5"/>
</dbReference>
<keyword evidence="5" id="KW-0238">DNA-binding</keyword>
<dbReference type="PRINTS" id="PR00507">
    <property type="entry name" value="N12N6MTFRASE"/>
</dbReference>
<accession>A0A8I1XPD5</accession>
<feature type="non-terminal residue" evidence="7">
    <location>
        <position position="1"/>
    </location>
</feature>
<keyword evidence="2 7" id="KW-0489">Methyltransferase</keyword>
<evidence type="ECO:0000313" key="8">
    <source>
        <dbReference type="Proteomes" id="UP000668572"/>
    </source>
</evidence>
<evidence type="ECO:0000256" key="2">
    <source>
        <dbReference type="ARBA" id="ARBA00022603"/>
    </source>
</evidence>
<gene>
    <name evidence="7" type="ORF">J7405_21115</name>
</gene>
<dbReference type="Pfam" id="PF02384">
    <property type="entry name" value="N6_Mtase"/>
    <property type="match status" value="1"/>
</dbReference>
<dbReference type="InterPro" id="IPR029063">
    <property type="entry name" value="SAM-dependent_MTases_sf"/>
</dbReference>
<evidence type="ECO:0000256" key="3">
    <source>
        <dbReference type="ARBA" id="ARBA00022679"/>
    </source>
</evidence>
<feature type="domain" description="DNA methylase adenine-specific" evidence="6">
    <location>
        <begin position="30"/>
        <end position="285"/>
    </location>
</feature>
<dbReference type="SUPFAM" id="SSF53335">
    <property type="entry name" value="S-adenosyl-L-methionine-dependent methyltransferases"/>
    <property type="match status" value="1"/>
</dbReference>
<dbReference type="GO" id="GO:0032259">
    <property type="term" value="P:methylation"/>
    <property type="evidence" value="ECO:0007669"/>
    <property type="project" value="UniProtKB-KW"/>
</dbReference>
<dbReference type="AlphaFoldDB" id="A0A8I1XPD5"/>
<dbReference type="SUPFAM" id="SSF116734">
    <property type="entry name" value="DNA methylase specificity domain"/>
    <property type="match status" value="1"/>
</dbReference>
<dbReference type="InterPro" id="IPR002052">
    <property type="entry name" value="DNA_methylase_N6_adenine_CS"/>
</dbReference>
<keyword evidence="3" id="KW-0808">Transferase</keyword>
<dbReference type="Proteomes" id="UP000668572">
    <property type="component" value="Unassembled WGS sequence"/>
</dbReference>
<dbReference type="Gene3D" id="3.90.220.20">
    <property type="entry name" value="DNA methylase specificity domains"/>
    <property type="match status" value="1"/>
</dbReference>
<comment type="caution">
    <text evidence="7">The sequence shown here is derived from an EMBL/GenBank/DDBJ whole genome shotgun (WGS) entry which is preliminary data.</text>
</comment>
<keyword evidence="4" id="KW-0680">Restriction system</keyword>
<evidence type="ECO:0000256" key="4">
    <source>
        <dbReference type="ARBA" id="ARBA00022747"/>
    </source>
</evidence>
<proteinExistence type="inferred from homology"/>
<dbReference type="Gene3D" id="3.40.50.150">
    <property type="entry name" value="Vaccinia Virus protein VP39"/>
    <property type="match status" value="1"/>
</dbReference>
<dbReference type="GO" id="GO:0008170">
    <property type="term" value="F:N-methyltransferase activity"/>
    <property type="evidence" value="ECO:0007669"/>
    <property type="project" value="InterPro"/>
</dbReference>
<dbReference type="InterPro" id="IPR044946">
    <property type="entry name" value="Restrct_endonuc_typeI_TRD_sf"/>
</dbReference>
<evidence type="ECO:0000313" key="7">
    <source>
        <dbReference type="EMBL" id="MBO9761992.1"/>
    </source>
</evidence>
<dbReference type="PROSITE" id="PS00092">
    <property type="entry name" value="N6_MTASE"/>
    <property type="match status" value="1"/>
</dbReference>
<protein>
    <submittedName>
        <fullName evidence="7">N-6 DNA methylase</fullName>
    </submittedName>
</protein>
<organism evidence="7 8">
    <name type="scientific">Xanthomonas manihotis</name>
    <dbReference type="NCBI Taxonomy" id="43353"/>
    <lineage>
        <taxon>Bacteria</taxon>
        <taxon>Pseudomonadati</taxon>
        <taxon>Pseudomonadota</taxon>
        <taxon>Gammaproteobacteria</taxon>
        <taxon>Lysobacterales</taxon>
        <taxon>Lysobacteraceae</taxon>
        <taxon>Xanthomonas</taxon>
    </lineage>
</organism>
<dbReference type="GO" id="GO:0009307">
    <property type="term" value="P:DNA restriction-modification system"/>
    <property type="evidence" value="ECO:0007669"/>
    <property type="project" value="UniProtKB-KW"/>
</dbReference>
<evidence type="ECO:0000256" key="1">
    <source>
        <dbReference type="ARBA" id="ARBA00006594"/>
    </source>
</evidence>
<evidence type="ECO:0000259" key="6">
    <source>
        <dbReference type="Pfam" id="PF02384"/>
    </source>
</evidence>